<dbReference type="PANTHER" id="PTHR46558">
    <property type="entry name" value="TRACRIPTIONAL REGULATORY PROTEIN-RELATED-RELATED"/>
    <property type="match status" value="1"/>
</dbReference>
<dbReference type="GO" id="GO:0003677">
    <property type="term" value="F:DNA binding"/>
    <property type="evidence" value="ECO:0007669"/>
    <property type="project" value="InterPro"/>
</dbReference>
<evidence type="ECO:0000313" key="2">
    <source>
        <dbReference type="Proteomes" id="UP000244754"/>
    </source>
</evidence>
<dbReference type="KEGG" id="clia:C3E79_03190"/>
<dbReference type="SMART" id="SM00530">
    <property type="entry name" value="HTH_XRE"/>
    <property type="match status" value="1"/>
</dbReference>
<sequence length="85" mass="9657">MSPRKQAKKPIYNRIRVLRTERDMSRAQLAELVDVNPQTIGAIERGDHSPSLDLAMSICEAFELPVEAVFSRTAPQPMSKELYRT</sequence>
<dbReference type="SUPFAM" id="SSF47413">
    <property type="entry name" value="lambda repressor-like DNA-binding domains"/>
    <property type="match status" value="1"/>
</dbReference>
<accession>A0A2S0WD60</accession>
<reference evidence="2" key="1">
    <citation type="submission" date="2018-01" db="EMBL/GenBank/DDBJ databases">
        <authorList>
            <person name="Li J."/>
        </authorList>
    </citation>
    <scope>NUCLEOTIDE SEQUENCE [LARGE SCALE GENOMIC DNA]</scope>
    <source>
        <strain evidence="2">2184</strain>
    </source>
</reference>
<dbReference type="CDD" id="cd00093">
    <property type="entry name" value="HTH_XRE"/>
    <property type="match status" value="1"/>
</dbReference>
<protein>
    <submittedName>
        <fullName evidence="1">Transcriptional regulator</fullName>
    </submittedName>
</protein>
<dbReference type="Proteomes" id="UP000244754">
    <property type="component" value="Chromosome"/>
</dbReference>
<dbReference type="EMBL" id="CP026948">
    <property type="protein sequence ID" value="AWB83612.1"/>
    <property type="molecule type" value="Genomic_DNA"/>
</dbReference>
<dbReference type="InterPro" id="IPR010982">
    <property type="entry name" value="Lambda_DNA-bd_dom_sf"/>
</dbReference>
<dbReference type="RefSeq" id="WP_108403602.1">
    <property type="nucleotide sequence ID" value="NZ_CP026948.1"/>
</dbReference>
<dbReference type="Pfam" id="PF01381">
    <property type="entry name" value="HTH_3"/>
    <property type="match status" value="1"/>
</dbReference>
<keyword evidence="2" id="KW-1185">Reference proteome</keyword>
<organism evidence="1 2">
    <name type="scientific">Corynebacterium liangguodongii</name>
    <dbReference type="NCBI Taxonomy" id="2079535"/>
    <lineage>
        <taxon>Bacteria</taxon>
        <taxon>Bacillati</taxon>
        <taxon>Actinomycetota</taxon>
        <taxon>Actinomycetes</taxon>
        <taxon>Mycobacteriales</taxon>
        <taxon>Corynebacteriaceae</taxon>
        <taxon>Corynebacterium</taxon>
    </lineage>
</organism>
<dbReference type="PANTHER" id="PTHR46558:SF4">
    <property type="entry name" value="DNA-BIDING PHAGE PROTEIN"/>
    <property type="match status" value="1"/>
</dbReference>
<proteinExistence type="predicted"/>
<evidence type="ECO:0000313" key="1">
    <source>
        <dbReference type="EMBL" id="AWB83612.1"/>
    </source>
</evidence>
<dbReference type="OrthoDB" id="7428772at2"/>
<dbReference type="InterPro" id="IPR001387">
    <property type="entry name" value="Cro/C1-type_HTH"/>
</dbReference>
<dbReference type="AlphaFoldDB" id="A0A2S0WD60"/>
<name>A0A2S0WD60_9CORY</name>
<dbReference type="Gene3D" id="1.10.260.40">
    <property type="entry name" value="lambda repressor-like DNA-binding domains"/>
    <property type="match status" value="1"/>
</dbReference>
<gene>
    <name evidence="1" type="ORF">C3E79_03190</name>
</gene>
<dbReference type="PROSITE" id="PS50943">
    <property type="entry name" value="HTH_CROC1"/>
    <property type="match status" value="1"/>
</dbReference>